<name>A0A8H6HAY0_9AGAR</name>
<dbReference type="Proteomes" id="UP000521943">
    <property type="component" value="Unassembled WGS sequence"/>
</dbReference>
<feature type="compositionally biased region" description="Polar residues" evidence="1">
    <location>
        <begin position="964"/>
        <end position="974"/>
    </location>
</feature>
<evidence type="ECO:0000259" key="2">
    <source>
        <dbReference type="Pfam" id="PF18803"/>
    </source>
</evidence>
<feature type="domain" description="CxC2-like cysteine cluster KDZ transposase-associated" evidence="2">
    <location>
        <begin position="179"/>
        <end position="275"/>
    </location>
</feature>
<comment type="caution">
    <text evidence="3">The sequence shown here is derived from an EMBL/GenBank/DDBJ whole genome shotgun (WGS) entry which is preliminary data.</text>
</comment>
<sequence>MALRITKWKQMAAAAKAAQGPLSISTTSAVPASAKTTPAFQPPPPLLPSDPITPASLPPTEPGSAKAVAPSKDTTGTEDSEDSEKGRSVLQQFEREKDRLIQLLLKGNADPDVLKPCLCGRSGHRRTTRCKDCLHYRISCSECFVESHRSLPTHWAEVWSESQGFFVRHDISTLGSNASFQLGHGTRKCPNPTPPRTFILVDTNGIHSTLVSFCNCVDAEDHCVQLMGAKLFPATFVDPKMAFTFNLMESFRCHHLESAETVSAFCSALSHLTDDVFFNNVPDTSTQLRNASKFWRILQTTIQLGQAHDIDSVITTRPPGQLLVRCPTCPEFKVNIDADELDIPAELRHLIQYRDTADGNYHAGHLIKNNDLSKFNASLFGGRAQFPNGEDYKRVILGKLETDSQEKFTCSYLNAVNKQDKKKFKGMDISGVVNYQCSHILILSSVDLQFANSDYAMVLGIRQRLKDGTINMSDSDKKFLEACSFLFSYDIACAFEPNIHTRMAEKFPDVAEVVRRYRFLIPLVHVQNHKDNCMYQYSSAYVLHAAHFHGEQAEHPWSYVNLFGPQCRQMNHGNRHDTYIGVYNHWNWKKVINMSSQLRDEVLRAAILKDEKRETFLSLTRLYHDRVAEWDKLDRNSTKKNAQGEILSVYRHNPSKVPSQDRIYQMMIKQTYEDLPVEKRDSATQISKPILLNRAITIWKLQQKTQSKMETLAAHPDKGLRVEVDRLKDDLQKRIKLLRRDQKALTPQLLDHIAVELSKPSNLNVETMTLFLPSDFTHSDRVKFSLLSLADGERKMLEGAAYDVLSQLRRDVQFYDSLTANKKSQCYGQERHTREQSKVDEARRRRNSNMDLYKKIRSALVRLGMPEDDPTFLPLTLESLFRKSTTVKRAIGDTYTADSMLWTSGKRVAKSVITKSGTHGDSSEDEDRVPVATQTSQRSPQKRKSPSKSLGLKGKKRRLDGGSANKSTAPNPSHVSVPIPLVETDDPVSVNTTEGWIWKVTTPRGMSDKEVEEWLSEGDRVQWFRAEAEMYRWQEEWEQKLAELLRTAKYFSKMSLVWSDLGKKTENEPGKSAFAFKLAAQYNQLRRISRTNFKATSLPHIEKFTDLVTELVKGRRKLKSDILAARTPHPPASSHS</sequence>
<protein>
    <recommendedName>
        <fullName evidence="2">CxC2-like cysteine cluster KDZ transposase-associated domain-containing protein</fullName>
    </recommendedName>
</protein>
<dbReference type="InterPro" id="IPR040521">
    <property type="entry name" value="KDZ"/>
</dbReference>
<feature type="region of interest" description="Disordered" evidence="1">
    <location>
        <begin position="16"/>
        <end position="88"/>
    </location>
</feature>
<feature type="region of interest" description="Disordered" evidence="1">
    <location>
        <begin position="914"/>
        <end position="981"/>
    </location>
</feature>
<keyword evidence="4" id="KW-1185">Reference proteome</keyword>
<dbReference type="Pfam" id="PF18758">
    <property type="entry name" value="KDZ"/>
    <property type="match status" value="1"/>
</dbReference>
<dbReference type="EMBL" id="JACGCI010000165">
    <property type="protein sequence ID" value="KAF6742856.1"/>
    <property type="molecule type" value="Genomic_DNA"/>
</dbReference>
<dbReference type="Pfam" id="PF18803">
    <property type="entry name" value="CxC2"/>
    <property type="match status" value="1"/>
</dbReference>
<organism evidence="3 4">
    <name type="scientific">Ephemerocybe angulata</name>
    <dbReference type="NCBI Taxonomy" id="980116"/>
    <lineage>
        <taxon>Eukaryota</taxon>
        <taxon>Fungi</taxon>
        <taxon>Dikarya</taxon>
        <taxon>Basidiomycota</taxon>
        <taxon>Agaricomycotina</taxon>
        <taxon>Agaricomycetes</taxon>
        <taxon>Agaricomycetidae</taxon>
        <taxon>Agaricales</taxon>
        <taxon>Agaricineae</taxon>
        <taxon>Psathyrellaceae</taxon>
        <taxon>Ephemerocybe</taxon>
    </lineage>
</organism>
<gene>
    <name evidence="3" type="ORF">DFP72DRAFT_1081172</name>
</gene>
<reference evidence="3 4" key="1">
    <citation type="submission" date="2020-07" db="EMBL/GenBank/DDBJ databases">
        <title>Comparative genomics of pyrophilous fungi reveals a link between fire events and developmental genes.</title>
        <authorList>
            <consortium name="DOE Joint Genome Institute"/>
            <person name="Steindorff A.S."/>
            <person name="Carver A."/>
            <person name="Calhoun S."/>
            <person name="Stillman K."/>
            <person name="Liu H."/>
            <person name="Lipzen A."/>
            <person name="Pangilinan J."/>
            <person name="Labutti K."/>
            <person name="Bruns T.D."/>
            <person name="Grigoriev I.V."/>
        </authorList>
    </citation>
    <scope>NUCLEOTIDE SEQUENCE [LARGE SCALE GENOMIC DNA]</scope>
    <source>
        <strain evidence="3 4">CBS 144469</strain>
    </source>
</reference>
<dbReference type="AlphaFoldDB" id="A0A8H6HAY0"/>
<dbReference type="InterPro" id="IPR041457">
    <property type="entry name" value="CxC2_KDZ-assoc"/>
</dbReference>
<evidence type="ECO:0000313" key="3">
    <source>
        <dbReference type="EMBL" id="KAF6742856.1"/>
    </source>
</evidence>
<evidence type="ECO:0000313" key="4">
    <source>
        <dbReference type="Proteomes" id="UP000521943"/>
    </source>
</evidence>
<proteinExistence type="predicted"/>
<dbReference type="OrthoDB" id="3256058at2759"/>
<evidence type="ECO:0000256" key="1">
    <source>
        <dbReference type="SAM" id="MobiDB-lite"/>
    </source>
</evidence>
<accession>A0A8H6HAY0</accession>